<keyword evidence="3" id="KW-1185">Reference proteome</keyword>
<dbReference type="STRING" id="660518.SAMN05216218_103231"/>
<sequence length="223" mass="23820">MVTELGDDVWWYDLRGVNAYLVDDGTVTLVDAGNPWDGRNLVLGVDQAGYSLQDVDRVLLTHYDFDHVGGLGRLQGLDATVYVGSADEPYLTGKERPPLSNHKGALQNALGPFLNSPALSVETVPDGDEIGSFTAYHTPGHTPGHVAYVSEALDAAFLGDLVRESGGDLRASPWLMSYDTDAVRESVLDLADRAPDFSVAAMGHGTPFAARGRDAFDALADSL</sequence>
<protein>
    <submittedName>
        <fullName evidence="2">Glyoxylase, beta-lactamase superfamily II</fullName>
    </submittedName>
</protein>
<dbReference type="InterPro" id="IPR001279">
    <property type="entry name" value="Metallo-B-lactamas"/>
</dbReference>
<dbReference type="InterPro" id="IPR050855">
    <property type="entry name" value="NDM-1-like"/>
</dbReference>
<accession>A0A1G7I013</accession>
<dbReference type="SUPFAM" id="SSF56281">
    <property type="entry name" value="Metallo-hydrolase/oxidoreductase"/>
    <property type="match status" value="1"/>
</dbReference>
<evidence type="ECO:0000259" key="1">
    <source>
        <dbReference type="SMART" id="SM00849"/>
    </source>
</evidence>
<dbReference type="PANTHER" id="PTHR42951:SF4">
    <property type="entry name" value="ACYL-COENZYME A THIOESTERASE MBLAC2"/>
    <property type="match status" value="1"/>
</dbReference>
<dbReference type="OrthoDB" id="197151at2157"/>
<dbReference type="EMBL" id="FNBK01000003">
    <property type="protein sequence ID" value="SDF06127.1"/>
    <property type="molecule type" value="Genomic_DNA"/>
</dbReference>
<dbReference type="Pfam" id="PF00753">
    <property type="entry name" value="Lactamase_B"/>
    <property type="match status" value="1"/>
</dbReference>
<dbReference type="RefSeq" id="WP_092689033.1">
    <property type="nucleotide sequence ID" value="NZ_FNBK01000003.1"/>
</dbReference>
<dbReference type="AlphaFoldDB" id="A0A1G7I013"/>
<evidence type="ECO:0000313" key="2">
    <source>
        <dbReference type="EMBL" id="SDF06127.1"/>
    </source>
</evidence>
<dbReference type="InterPro" id="IPR036866">
    <property type="entry name" value="RibonucZ/Hydroxyglut_hydro"/>
</dbReference>
<proteinExistence type="predicted"/>
<feature type="domain" description="Metallo-beta-lactamase" evidence="1">
    <location>
        <begin position="16"/>
        <end position="204"/>
    </location>
</feature>
<dbReference type="CDD" id="cd07721">
    <property type="entry name" value="yflN-like_MBL-fold"/>
    <property type="match status" value="1"/>
</dbReference>
<evidence type="ECO:0000313" key="3">
    <source>
        <dbReference type="Proteomes" id="UP000199076"/>
    </source>
</evidence>
<reference evidence="3" key="1">
    <citation type="submission" date="2016-10" db="EMBL/GenBank/DDBJ databases">
        <authorList>
            <person name="Varghese N."/>
            <person name="Submissions S."/>
        </authorList>
    </citation>
    <scope>NUCLEOTIDE SEQUENCE [LARGE SCALE GENOMIC DNA]</scope>
    <source>
        <strain evidence="3">IBRC-M 10760</strain>
    </source>
</reference>
<dbReference type="SMART" id="SM00849">
    <property type="entry name" value="Lactamase_B"/>
    <property type="match status" value="1"/>
</dbReference>
<organism evidence="2 3">
    <name type="scientific">Halorientalis regularis</name>
    <dbReference type="NCBI Taxonomy" id="660518"/>
    <lineage>
        <taxon>Archaea</taxon>
        <taxon>Methanobacteriati</taxon>
        <taxon>Methanobacteriota</taxon>
        <taxon>Stenosarchaea group</taxon>
        <taxon>Halobacteria</taxon>
        <taxon>Halobacteriales</taxon>
        <taxon>Haloarculaceae</taxon>
        <taxon>Halorientalis</taxon>
    </lineage>
</organism>
<name>A0A1G7I013_9EURY</name>
<dbReference type="Proteomes" id="UP000199076">
    <property type="component" value="Unassembled WGS sequence"/>
</dbReference>
<dbReference type="Gene3D" id="3.60.15.10">
    <property type="entry name" value="Ribonuclease Z/Hydroxyacylglutathione hydrolase-like"/>
    <property type="match status" value="1"/>
</dbReference>
<gene>
    <name evidence="2" type="ORF">SAMN05216218_103231</name>
</gene>
<dbReference type="PANTHER" id="PTHR42951">
    <property type="entry name" value="METALLO-BETA-LACTAMASE DOMAIN-CONTAINING"/>
    <property type="match status" value="1"/>
</dbReference>